<protein>
    <recommendedName>
        <fullName evidence="5">Peptidase M23</fullName>
    </recommendedName>
</protein>
<dbReference type="AlphaFoldDB" id="A0A8J3TDI7"/>
<proteinExistence type="predicted"/>
<feature type="compositionally biased region" description="Low complexity" evidence="1">
    <location>
        <begin position="46"/>
        <end position="71"/>
    </location>
</feature>
<dbReference type="Proteomes" id="UP000599074">
    <property type="component" value="Unassembled WGS sequence"/>
</dbReference>
<dbReference type="EMBL" id="BOON01000037">
    <property type="protein sequence ID" value="GII24448.1"/>
    <property type="molecule type" value="Genomic_DNA"/>
</dbReference>
<dbReference type="RefSeq" id="WP_168116542.1">
    <property type="nucleotide sequence ID" value="NZ_BOON01000037.1"/>
</dbReference>
<feature type="compositionally biased region" description="Pro residues" evidence="1">
    <location>
        <begin position="97"/>
        <end position="112"/>
    </location>
</feature>
<gene>
    <name evidence="3" type="ORF">Pme01_40450</name>
</gene>
<keyword evidence="2" id="KW-0732">Signal</keyword>
<feature type="signal peptide" evidence="2">
    <location>
        <begin position="1"/>
        <end position="21"/>
    </location>
</feature>
<comment type="caution">
    <text evidence="3">The sequence shown here is derived from an EMBL/GenBank/DDBJ whole genome shotgun (WGS) entry which is preliminary data.</text>
</comment>
<feature type="region of interest" description="Disordered" evidence="1">
    <location>
        <begin position="17"/>
        <end position="116"/>
    </location>
</feature>
<reference evidence="3" key="1">
    <citation type="submission" date="2021-01" db="EMBL/GenBank/DDBJ databases">
        <title>Whole genome shotgun sequence of Planosporangium mesophilum NBRC 109066.</title>
        <authorList>
            <person name="Komaki H."/>
            <person name="Tamura T."/>
        </authorList>
    </citation>
    <scope>NUCLEOTIDE SEQUENCE</scope>
    <source>
        <strain evidence="3">NBRC 109066</strain>
    </source>
</reference>
<evidence type="ECO:0000313" key="3">
    <source>
        <dbReference type="EMBL" id="GII24448.1"/>
    </source>
</evidence>
<sequence>MGAVAASIALAGVGIASWGSASTTVQPAAAGTERTTLTGNAERAAEASAASRGRARSESTSSAGSTSPARPQQKPRPTSPAQEAPAAVAQQNAPQQPAVPAPPAAKPSPTKPAPVAGLDRIQMDNAIAIVRAGQEMKLSRRAFVVAISTALQESQLRNLANTGIPASLNLTNEGTGQDHDSVGLFQQRVTMGWGSLTELMDPKSSARAFYNRLVTIVGWEQMPVTVAAQSVQGSAFPYAYAQHESRAQQIVDAIIQ</sequence>
<evidence type="ECO:0000256" key="2">
    <source>
        <dbReference type="SAM" id="SignalP"/>
    </source>
</evidence>
<evidence type="ECO:0008006" key="5">
    <source>
        <dbReference type="Google" id="ProtNLM"/>
    </source>
</evidence>
<feature type="chain" id="PRO_5035230556" description="Peptidase M23" evidence="2">
    <location>
        <begin position="22"/>
        <end position="256"/>
    </location>
</feature>
<organism evidence="3 4">
    <name type="scientific">Planosporangium mesophilum</name>
    <dbReference type="NCBI Taxonomy" id="689768"/>
    <lineage>
        <taxon>Bacteria</taxon>
        <taxon>Bacillati</taxon>
        <taxon>Actinomycetota</taxon>
        <taxon>Actinomycetes</taxon>
        <taxon>Micromonosporales</taxon>
        <taxon>Micromonosporaceae</taxon>
        <taxon>Planosporangium</taxon>
    </lineage>
</organism>
<feature type="compositionally biased region" description="Low complexity" evidence="1">
    <location>
        <begin position="80"/>
        <end position="96"/>
    </location>
</feature>
<evidence type="ECO:0000313" key="4">
    <source>
        <dbReference type="Proteomes" id="UP000599074"/>
    </source>
</evidence>
<accession>A0A8J3TDI7</accession>
<name>A0A8J3TDI7_9ACTN</name>
<evidence type="ECO:0000256" key="1">
    <source>
        <dbReference type="SAM" id="MobiDB-lite"/>
    </source>
</evidence>
<keyword evidence="4" id="KW-1185">Reference proteome</keyword>